<evidence type="ECO:0000313" key="1">
    <source>
        <dbReference type="EMBL" id="UOE20259.1"/>
    </source>
</evidence>
<dbReference type="KEGG" id="thao:NI17_003165"/>
<dbReference type="OrthoDB" id="583768at2"/>
<gene>
    <name evidence="1" type="ORF">NI17_003165</name>
</gene>
<dbReference type="NCBIfam" id="NF033537">
    <property type="entry name" value="lasso_biosyn_B2"/>
    <property type="match status" value="1"/>
</dbReference>
<keyword evidence="2" id="KW-1185">Reference proteome</keyword>
<dbReference type="InterPro" id="IPR032708">
    <property type="entry name" value="McjB_C"/>
</dbReference>
<accession>A0A399G570</accession>
<protein>
    <submittedName>
        <fullName evidence="1">Lasso peptide biosynthesis B2 protein</fullName>
    </submittedName>
</protein>
<reference evidence="1" key="1">
    <citation type="submission" date="2020-10" db="EMBL/GenBank/DDBJ databases">
        <title>De novo genome project of the cellulose decomposer Thermobifida halotolerans type strain.</title>
        <authorList>
            <person name="Nagy I."/>
            <person name="Horvath B."/>
            <person name="Kukolya J."/>
            <person name="Nagy I."/>
            <person name="Orsini M."/>
        </authorList>
    </citation>
    <scope>NUCLEOTIDE SEQUENCE</scope>
    <source>
        <strain evidence="1">DSM 44931</strain>
    </source>
</reference>
<dbReference type="EMBL" id="CP063196">
    <property type="protein sequence ID" value="UOE20259.1"/>
    <property type="molecule type" value="Genomic_DNA"/>
</dbReference>
<proteinExistence type="predicted"/>
<dbReference type="Proteomes" id="UP000265719">
    <property type="component" value="Chromosome"/>
</dbReference>
<dbReference type="AlphaFoldDB" id="A0A399G570"/>
<sequence length="138" mass="15337">MSLFVAFQRNDVRLSLRANLAARCAVGLARLLARRPPERIRAVLERLRRGVRPAGHEEAKDAYDAVLAVSLRCAGPEACLQRSLAVVLLCRLRGHWATWCVGVPKRPPFAGHAWVEAEGRLVEEGVGYDYFSRLFSVG</sequence>
<dbReference type="Pfam" id="PF13471">
    <property type="entry name" value="Transglut_core3"/>
    <property type="match status" value="1"/>
</dbReference>
<dbReference type="RefSeq" id="WP_068689555.1">
    <property type="nucleotide sequence ID" value="NZ_CP063196.1"/>
</dbReference>
<organism evidence="1 2">
    <name type="scientific">Thermobifida halotolerans</name>
    <dbReference type="NCBI Taxonomy" id="483545"/>
    <lineage>
        <taxon>Bacteria</taxon>
        <taxon>Bacillati</taxon>
        <taxon>Actinomycetota</taxon>
        <taxon>Actinomycetes</taxon>
        <taxon>Streptosporangiales</taxon>
        <taxon>Nocardiopsidaceae</taxon>
        <taxon>Thermobifida</taxon>
    </lineage>
</organism>
<evidence type="ECO:0000313" key="2">
    <source>
        <dbReference type="Proteomes" id="UP000265719"/>
    </source>
</evidence>
<name>A0A399G570_9ACTN</name>
<dbReference type="InterPro" id="IPR053521">
    <property type="entry name" value="McjB-like"/>
</dbReference>